<dbReference type="AlphaFoldDB" id="C6HF33"/>
<dbReference type="HOGENOM" id="CLU_1730914_0_0_1"/>
<name>C6HF33_AJECH</name>
<dbReference type="VEuPathDB" id="FungiDB:HCDG_04556"/>
<proteinExistence type="predicted"/>
<dbReference type="EMBL" id="GG692424">
    <property type="protein sequence ID" value="EER40910.1"/>
    <property type="molecule type" value="Genomic_DNA"/>
</dbReference>
<evidence type="ECO:0000256" key="1">
    <source>
        <dbReference type="SAM" id="SignalP"/>
    </source>
</evidence>
<organism evidence="2 3">
    <name type="scientific">Ajellomyces capsulatus (strain H143)</name>
    <name type="common">Darling's disease fungus</name>
    <name type="synonym">Histoplasma capsulatum</name>
    <dbReference type="NCBI Taxonomy" id="544712"/>
    <lineage>
        <taxon>Eukaryota</taxon>
        <taxon>Fungi</taxon>
        <taxon>Dikarya</taxon>
        <taxon>Ascomycota</taxon>
        <taxon>Pezizomycotina</taxon>
        <taxon>Eurotiomycetes</taxon>
        <taxon>Eurotiomycetidae</taxon>
        <taxon>Onygenales</taxon>
        <taxon>Ajellomycetaceae</taxon>
        <taxon>Histoplasma</taxon>
    </lineage>
</organism>
<evidence type="ECO:0000313" key="2">
    <source>
        <dbReference type="EMBL" id="EER40910.1"/>
    </source>
</evidence>
<feature type="chain" id="PRO_5002965411" evidence="1">
    <location>
        <begin position="18"/>
        <end position="151"/>
    </location>
</feature>
<dbReference type="Proteomes" id="UP000002624">
    <property type="component" value="Unassembled WGS sequence"/>
</dbReference>
<protein>
    <submittedName>
        <fullName evidence="2">Uncharacterized protein</fullName>
    </submittedName>
</protein>
<feature type="signal peptide" evidence="1">
    <location>
        <begin position="1"/>
        <end position="17"/>
    </location>
</feature>
<reference evidence="3" key="1">
    <citation type="submission" date="2009-05" db="EMBL/GenBank/DDBJ databases">
        <title>The genome sequence of Ajellomyces capsulatus strain H143.</title>
        <authorList>
            <person name="Champion M."/>
            <person name="Cuomo C.A."/>
            <person name="Ma L.-J."/>
            <person name="Henn M.R."/>
            <person name="Sil A."/>
            <person name="Goldman B."/>
            <person name="Young S.K."/>
            <person name="Kodira C.D."/>
            <person name="Zeng Q."/>
            <person name="Koehrsen M."/>
            <person name="Alvarado L."/>
            <person name="Berlin A.M."/>
            <person name="Borenstein D."/>
            <person name="Chen Z."/>
            <person name="Engels R."/>
            <person name="Freedman E."/>
            <person name="Gellesch M."/>
            <person name="Goldberg J."/>
            <person name="Griggs A."/>
            <person name="Gujja S."/>
            <person name="Heiman D.I."/>
            <person name="Hepburn T.A."/>
            <person name="Howarth C."/>
            <person name="Jen D."/>
            <person name="Larson L."/>
            <person name="Lewis B."/>
            <person name="Mehta T."/>
            <person name="Park D."/>
            <person name="Pearson M."/>
            <person name="Roberts A."/>
            <person name="Saif S."/>
            <person name="Shea T.D."/>
            <person name="Shenoy N."/>
            <person name="Sisk P."/>
            <person name="Stolte C."/>
            <person name="Sykes S."/>
            <person name="Walk T."/>
            <person name="White J."/>
            <person name="Yandava C."/>
            <person name="Klein B."/>
            <person name="McEwen J.G."/>
            <person name="Puccia R."/>
            <person name="Goldman G.H."/>
            <person name="Felipe M.S."/>
            <person name="Nino-Vega G."/>
            <person name="San-Blas G."/>
            <person name="Taylor J.W."/>
            <person name="Mendoza L."/>
            <person name="Galagan J.E."/>
            <person name="Nusbaum C."/>
            <person name="Birren B.W."/>
        </authorList>
    </citation>
    <scope>NUCLEOTIDE SEQUENCE [LARGE SCALE GENOMIC DNA]</scope>
    <source>
        <strain evidence="3">H143</strain>
    </source>
</reference>
<evidence type="ECO:0000313" key="3">
    <source>
        <dbReference type="Proteomes" id="UP000002624"/>
    </source>
</evidence>
<gene>
    <name evidence="2" type="ORF">HCDG_04556</name>
</gene>
<keyword evidence="1" id="KW-0732">Signal</keyword>
<sequence>MSLEIVSLLLLVTESTPEYGLEDGARSSAFSAFRDGSSLEIAPCDFRIHSPRYPEDCSKIKSPVDQFITQYRPPVDTLSSRGPGSGCLHPNPPRFLRVVLVLHILTAGISRLPTIIRVTGYDREYCQGNERLRKISSIRDSNFYSFLFPSM</sequence>
<accession>C6HF33</accession>